<dbReference type="FunFam" id="1.10.510.10:FF:002447">
    <property type="match status" value="1"/>
</dbReference>
<dbReference type="InterPro" id="IPR011009">
    <property type="entry name" value="Kinase-like_dom_sf"/>
</dbReference>
<dbReference type="EMBL" id="DS113391">
    <property type="protein sequence ID" value="EAY07822.1"/>
    <property type="molecule type" value="Genomic_DNA"/>
</dbReference>
<dbReference type="GO" id="GO:0004672">
    <property type="term" value="F:protein kinase activity"/>
    <property type="evidence" value="ECO:0000318"/>
    <property type="project" value="GO_Central"/>
</dbReference>
<reference evidence="6" key="2">
    <citation type="journal article" date="2007" name="Science">
        <title>Draft genome sequence of the sexually transmitted pathogen Trichomonas vaginalis.</title>
        <authorList>
            <person name="Carlton J.M."/>
            <person name="Hirt R.P."/>
            <person name="Silva J.C."/>
            <person name="Delcher A.L."/>
            <person name="Schatz M."/>
            <person name="Zhao Q."/>
            <person name="Wortman J.R."/>
            <person name="Bidwell S.L."/>
            <person name="Alsmark U.C.M."/>
            <person name="Besteiro S."/>
            <person name="Sicheritz-Ponten T."/>
            <person name="Noel C.J."/>
            <person name="Dacks J.B."/>
            <person name="Foster P.G."/>
            <person name="Simillion C."/>
            <person name="Van de Peer Y."/>
            <person name="Miranda-Saavedra D."/>
            <person name="Barton G.J."/>
            <person name="Westrop G.D."/>
            <person name="Mueller S."/>
            <person name="Dessi D."/>
            <person name="Fiori P.L."/>
            <person name="Ren Q."/>
            <person name="Paulsen I."/>
            <person name="Zhang H."/>
            <person name="Bastida-Corcuera F.D."/>
            <person name="Simoes-Barbosa A."/>
            <person name="Brown M.T."/>
            <person name="Hayes R.D."/>
            <person name="Mukherjee M."/>
            <person name="Okumura C.Y."/>
            <person name="Schneider R."/>
            <person name="Smith A.J."/>
            <person name="Vanacova S."/>
            <person name="Villalvazo M."/>
            <person name="Haas B.J."/>
            <person name="Pertea M."/>
            <person name="Feldblyum T.V."/>
            <person name="Utterback T.R."/>
            <person name="Shu C.L."/>
            <person name="Osoegawa K."/>
            <person name="de Jong P.J."/>
            <person name="Hrdy I."/>
            <person name="Horvathova L."/>
            <person name="Zubacova Z."/>
            <person name="Dolezal P."/>
            <person name="Malik S.B."/>
            <person name="Logsdon J.M. Jr."/>
            <person name="Henze K."/>
            <person name="Gupta A."/>
            <person name="Wang C.C."/>
            <person name="Dunne R.L."/>
            <person name="Upcroft J.A."/>
            <person name="Upcroft P."/>
            <person name="White O."/>
            <person name="Salzberg S.L."/>
            <person name="Tang P."/>
            <person name="Chiu C.-H."/>
            <person name="Lee Y.-S."/>
            <person name="Embley T.M."/>
            <person name="Coombs G.H."/>
            <person name="Mottram J.C."/>
            <person name="Tachezy J."/>
            <person name="Fraser-Liggett C.M."/>
            <person name="Johnson P.J."/>
        </authorList>
    </citation>
    <scope>NUCLEOTIDE SEQUENCE [LARGE SCALE GENOMIC DNA]</scope>
    <source>
        <strain evidence="6">G3</strain>
    </source>
</reference>
<evidence type="ECO:0000256" key="2">
    <source>
        <dbReference type="ARBA" id="ARBA00022741"/>
    </source>
</evidence>
<dbReference type="PANTHER" id="PTHR11042:SF189">
    <property type="entry name" value="PROTEIN KINASE DOMAIN-CONTAINING PROTEIN"/>
    <property type="match status" value="1"/>
</dbReference>
<dbReference type="VEuPathDB" id="TrichDB:TVAGG3_0242410"/>
<organism evidence="6 7">
    <name type="scientific">Trichomonas vaginalis (strain ATCC PRA-98 / G3)</name>
    <dbReference type="NCBI Taxonomy" id="412133"/>
    <lineage>
        <taxon>Eukaryota</taxon>
        <taxon>Metamonada</taxon>
        <taxon>Parabasalia</taxon>
        <taxon>Trichomonadida</taxon>
        <taxon>Trichomonadidae</taxon>
        <taxon>Trichomonas</taxon>
    </lineage>
</organism>
<dbReference type="PROSITE" id="PS50011">
    <property type="entry name" value="PROTEIN_KINASE_DOM"/>
    <property type="match status" value="1"/>
</dbReference>
<protein>
    <submittedName>
        <fullName evidence="6">CAMK family protein kinase</fullName>
    </submittedName>
</protein>
<keyword evidence="7" id="KW-1185">Reference proteome</keyword>
<dbReference type="GO" id="GO:0005524">
    <property type="term" value="F:ATP binding"/>
    <property type="evidence" value="ECO:0007669"/>
    <property type="project" value="UniProtKB-KW"/>
</dbReference>
<evidence type="ECO:0000256" key="3">
    <source>
        <dbReference type="ARBA" id="ARBA00022777"/>
    </source>
</evidence>
<keyword evidence="1" id="KW-0808">Transferase</keyword>
<dbReference type="OrthoDB" id="5337378at2759"/>
<dbReference type="KEGG" id="tva:4765717"/>
<dbReference type="InParanoid" id="A2EHM6"/>
<dbReference type="PANTHER" id="PTHR11042">
    <property type="entry name" value="EUKARYOTIC TRANSLATION INITIATION FACTOR 2-ALPHA KINASE EIF2-ALPHA KINASE -RELATED"/>
    <property type="match status" value="1"/>
</dbReference>
<dbReference type="InterPro" id="IPR000719">
    <property type="entry name" value="Prot_kinase_dom"/>
</dbReference>
<dbReference type="SMART" id="SM00220">
    <property type="entry name" value="S_TKc"/>
    <property type="match status" value="1"/>
</dbReference>
<name>A2EHM6_TRIV3</name>
<dbReference type="SUPFAM" id="SSF56112">
    <property type="entry name" value="Protein kinase-like (PK-like)"/>
    <property type="match status" value="1"/>
</dbReference>
<keyword evidence="4" id="KW-0067">ATP-binding</keyword>
<proteinExistence type="predicted"/>
<evidence type="ECO:0000313" key="7">
    <source>
        <dbReference type="Proteomes" id="UP000001542"/>
    </source>
</evidence>
<dbReference type="AlphaFoldDB" id="A2EHM6"/>
<sequence length="191" mass="21743">MAYLQMELAEFGSIRPRYLKLPTQEIWKVFAHIISAVAYIHSKSYMHLDISPSNILQCSHPIVGNIYKLADFGTTLPVDNFKEDFEGAGPYVSPETLQYPNTEYPVSSPTDIFSLGVVLLEMVTRKYAPRAFPAYGDLRSGKYDFSKIPKEFSFISQMLAPNPMERPTAEQLLKLDGVQRELNLLHPYVDF</sequence>
<dbReference type="VEuPathDB" id="TrichDB:TVAG_312210"/>
<keyword evidence="2" id="KW-0547">Nucleotide-binding</keyword>
<reference evidence="6" key="1">
    <citation type="submission" date="2006-10" db="EMBL/GenBank/DDBJ databases">
        <authorList>
            <person name="Amadeo P."/>
            <person name="Zhao Q."/>
            <person name="Wortman J."/>
            <person name="Fraser-Liggett C."/>
            <person name="Carlton J."/>
        </authorList>
    </citation>
    <scope>NUCLEOTIDE SEQUENCE</scope>
    <source>
        <strain evidence="6">G3</strain>
    </source>
</reference>
<gene>
    <name evidence="6" type="ORF">TVAG_312210</name>
</gene>
<dbReference type="SMR" id="A2EHM6"/>
<dbReference type="GO" id="GO:0005634">
    <property type="term" value="C:nucleus"/>
    <property type="evidence" value="ECO:0000318"/>
    <property type="project" value="GO_Central"/>
</dbReference>
<dbReference type="STRING" id="5722.A2EHM6"/>
<dbReference type="Gene3D" id="1.10.510.10">
    <property type="entry name" value="Transferase(Phosphotransferase) domain 1"/>
    <property type="match status" value="1"/>
</dbReference>
<dbReference type="Proteomes" id="UP000001542">
    <property type="component" value="Unassembled WGS sequence"/>
</dbReference>
<accession>A2EHM6</accession>
<dbReference type="RefSeq" id="XP_001320045.1">
    <property type="nucleotide sequence ID" value="XM_001320010.1"/>
</dbReference>
<evidence type="ECO:0000256" key="4">
    <source>
        <dbReference type="ARBA" id="ARBA00022840"/>
    </source>
</evidence>
<dbReference type="InterPro" id="IPR050339">
    <property type="entry name" value="CC_SR_Kinase"/>
</dbReference>
<evidence type="ECO:0000259" key="5">
    <source>
        <dbReference type="PROSITE" id="PS50011"/>
    </source>
</evidence>
<keyword evidence="3 6" id="KW-0418">Kinase</keyword>
<feature type="domain" description="Protein kinase" evidence="5">
    <location>
        <begin position="1"/>
        <end position="189"/>
    </location>
</feature>
<dbReference type="eggNOG" id="KOG0601">
    <property type="taxonomic scope" value="Eukaryota"/>
</dbReference>
<evidence type="ECO:0000256" key="1">
    <source>
        <dbReference type="ARBA" id="ARBA00022679"/>
    </source>
</evidence>
<evidence type="ECO:0000313" key="6">
    <source>
        <dbReference type="EMBL" id="EAY07822.1"/>
    </source>
</evidence>
<dbReference type="Pfam" id="PF00069">
    <property type="entry name" value="Pkinase"/>
    <property type="match status" value="1"/>
</dbReference>
<dbReference type="GO" id="GO:0005737">
    <property type="term" value="C:cytoplasm"/>
    <property type="evidence" value="ECO:0000318"/>
    <property type="project" value="GO_Central"/>
</dbReference>